<dbReference type="RefSeq" id="WP_131956769.1">
    <property type="nucleotide sequence ID" value="NZ_SMFL01000001.1"/>
</dbReference>
<dbReference type="SUPFAM" id="SSF55874">
    <property type="entry name" value="ATPase domain of HSP90 chaperone/DNA topoisomerase II/histidine kinase"/>
    <property type="match status" value="1"/>
</dbReference>
<dbReference type="GO" id="GO:0004673">
    <property type="term" value="F:protein histidine kinase activity"/>
    <property type="evidence" value="ECO:0007669"/>
    <property type="project" value="UniProtKB-EC"/>
</dbReference>
<dbReference type="GO" id="GO:0000160">
    <property type="term" value="P:phosphorelay signal transduction system"/>
    <property type="evidence" value="ECO:0007669"/>
    <property type="project" value="UniProtKB-KW"/>
</dbReference>
<evidence type="ECO:0000256" key="5">
    <source>
        <dbReference type="ARBA" id="ARBA00023012"/>
    </source>
</evidence>
<comment type="caution">
    <text evidence="7">The sequence shown here is derived from an EMBL/GenBank/DDBJ whole genome shotgun (WGS) entry which is preliminary data.</text>
</comment>
<feature type="domain" description="Histidine kinase" evidence="6">
    <location>
        <begin position="1"/>
        <end position="70"/>
    </location>
</feature>
<evidence type="ECO:0000313" key="8">
    <source>
        <dbReference type="Proteomes" id="UP000294850"/>
    </source>
</evidence>
<dbReference type="PRINTS" id="PR00344">
    <property type="entry name" value="BCTRLSENSOR"/>
</dbReference>
<proteinExistence type="predicted"/>
<dbReference type="EMBL" id="SMFL01000001">
    <property type="protein sequence ID" value="TDE18689.1"/>
    <property type="molecule type" value="Genomic_DNA"/>
</dbReference>
<reference evidence="7 8" key="1">
    <citation type="submission" date="2019-03" db="EMBL/GenBank/DDBJ databases">
        <title>Dyadobacter AR-3-6 sp. nov., isolated from arctic soil.</title>
        <authorList>
            <person name="Chaudhary D.K."/>
        </authorList>
    </citation>
    <scope>NUCLEOTIDE SEQUENCE [LARGE SCALE GENOMIC DNA]</scope>
    <source>
        <strain evidence="7 8">AR-3-6</strain>
    </source>
</reference>
<evidence type="ECO:0000256" key="1">
    <source>
        <dbReference type="ARBA" id="ARBA00000085"/>
    </source>
</evidence>
<keyword evidence="4 7" id="KW-0418">Kinase</keyword>
<dbReference type="InterPro" id="IPR005467">
    <property type="entry name" value="His_kinase_dom"/>
</dbReference>
<dbReference type="InterPro" id="IPR003594">
    <property type="entry name" value="HATPase_dom"/>
</dbReference>
<keyword evidence="8" id="KW-1185">Reference proteome</keyword>
<evidence type="ECO:0000256" key="2">
    <source>
        <dbReference type="ARBA" id="ARBA00012438"/>
    </source>
</evidence>
<dbReference type="CDD" id="cd00075">
    <property type="entry name" value="HATPase"/>
    <property type="match status" value="1"/>
</dbReference>
<comment type="catalytic activity">
    <reaction evidence="1">
        <text>ATP + protein L-histidine = ADP + protein N-phospho-L-histidine.</text>
        <dbReference type="EC" id="2.7.13.3"/>
    </reaction>
</comment>
<dbReference type="InterPro" id="IPR036890">
    <property type="entry name" value="HATPase_C_sf"/>
</dbReference>
<dbReference type="AlphaFoldDB" id="A0A4R5DW37"/>
<dbReference type="EC" id="2.7.13.3" evidence="2"/>
<evidence type="ECO:0000256" key="4">
    <source>
        <dbReference type="ARBA" id="ARBA00022777"/>
    </source>
</evidence>
<evidence type="ECO:0000259" key="6">
    <source>
        <dbReference type="PROSITE" id="PS50109"/>
    </source>
</evidence>
<accession>A0A4R5DW37</accession>
<keyword evidence="3" id="KW-0808">Transferase</keyword>
<dbReference type="PROSITE" id="PS50109">
    <property type="entry name" value="HIS_KIN"/>
    <property type="match status" value="1"/>
</dbReference>
<evidence type="ECO:0000313" key="7">
    <source>
        <dbReference type="EMBL" id="TDE18689.1"/>
    </source>
</evidence>
<name>A0A4R5DW37_9BACT</name>
<dbReference type="Proteomes" id="UP000294850">
    <property type="component" value="Unassembled WGS sequence"/>
</dbReference>
<dbReference type="OrthoDB" id="9808408at2"/>
<dbReference type="PANTHER" id="PTHR43711:SF26">
    <property type="entry name" value="SENSOR HISTIDINE KINASE RCSC"/>
    <property type="match status" value="1"/>
</dbReference>
<gene>
    <name evidence="7" type="ORF">E0F88_00085</name>
</gene>
<evidence type="ECO:0000256" key="3">
    <source>
        <dbReference type="ARBA" id="ARBA00022679"/>
    </source>
</evidence>
<keyword evidence="5" id="KW-0902">Two-component regulatory system</keyword>
<dbReference type="InterPro" id="IPR004358">
    <property type="entry name" value="Sig_transdc_His_kin-like_C"/>
</dbReference>
<dbReference type="Gene3D" id="3.30.565.10">
    <property type="entry name" value="Histidine kinase-like ATPase, C-terminal domain"/>
    <property type="match status" value="1"/>
</dbReference>
<dbReference type="PANTHER" id="PTHR43711">
    <property type="entry name" value="TWO-COMPONENT HISTIDINE KINASE"/>
    <property type="match status" value="1"/>
</dbReference>
<dbReference type="Pfam" id="PF02518">
    <property type="entry name" value="HATPase_c"/>
    <property type="match status" value="1"/>
</dbReference>
<sequence>MSDQGIGIPENEQKFLFEKFFRANNTGTVQGTGLGLAIVRCDVDLMGGKITFKSSIDKGTTFNVALPYLESDEDNTGH</sequence>
<organism evidence="7 8">
    <name type="scientific">Dyadobacter psychrotolerans</name>
    <dbReference type="NCBI Taxonomy" id="2541721"/>
    <lineage>
        <taxon>Bacteria</taxon>
        <taxon>Pseudomonadati</taxon>
        <taxon>Bacteroidota</taxon>
        <taxon>Cytophagia</taxon>
        <taxon>Cytophagales</taxon>
        <taxon>Spirosomataceae</taxon>
        <taxon>Dyadobacter</taxon>
    </lineage>
</organism>
<dbReference type="InterPro" id="IPR050736">
    <property type="entry name" value="Sensor_HK_Regulatory"/>
</dbReference>
<protein>
    <recommendedName>
        <fullName evidence="2">histidine kinase</fullName>
        <ecNumber evidence="2">2.7.13.3</ecNumber>
    </recommendedName>
</protein>